<proteinExistence type="predicted"/>
<gene>
    <name evidence="2" type="ORF">JP39_01165</name>
</gene>
<dbReference type="RefSeq" id="WP_041499738.1">
    <property type="nucleotide sequence ID" value="NZ_BJDV01000014.1"/>
</dbReference>
<dbReference type="Gene3D" id="3.40.50.720">
    <property type="entry name" value="NAD(P)-binding Rossmann-like Domain"/>
    <property type="match status" value="1"/>
</dbReference>
<evidence type="ECO:0000259" key="1">
    <source>
        <dbReference type="Pfam" id="PF13460"/>
    </source>
</evidence>
<dbReference type="EMBL" id="CP012559">
    <property type="protein sequence ID" value="ALB28097.1"/>
    <property type="molecule type" value="Genomic_DNA"/>
</dbReference>
<dbReference type="InterPro" id="IPR016040">
    <property type="entry name" value="NAD(P)-bd_dom"/>
</dbReference>
<dbReference type="InterPro" id="IPR051207">
    <property type="entry name" value="ComplexI_NDUFA9_subunit"/>
</dbReference>
<dbReference type="OrthoDB" id="2216847at2"/>
<organism evidence="2 3">
    <name type="scientific">Companilactobacillus heilongjiangensis</name>
    <dbReference type="NCBI Taxonomy" id="1074467"/>
    <lineage>
        <taxon>Bacteria</taxon>
        <taxon>Bacillati</taxon>
        <taxon>Bacillota</taxon>
        <taxon>Bacilli</taxon>
        <taxon>Lactobacillales</taxon>
        <taxon>Lactobacillaceae</taxon>
        <taxon>Companilactobacillus</taxon>
    </lineage>
</organism>
<evidence type="ECO:0000313" key="2">
    <source>
        <dbReference type="EMBL" id="ALB28097.1"/>
    </source>
</evidence>
<name>A0A0K2L9W7_9LACO</name>
<protein>
    <submittedName>
        <fullName evidence="2">Epimerase</fullName>
    </submittedName>
</protein>
<dbReference type="GO" id="GO:0044877">
    <property type="term" value="F:protein-containing complex binding"/>
    <property type="evidence" value="ECO:0007669"/>
    <property type="project" value="TreeGrafter"/>
</dbReference>
<dbReference type="PANTHER" id="PTHR12126:SF16">
    <property type="entry name" value="MIOREX COMPLEX COMPONENT 2"/>
    <property type="match status" value="1"/>
</dbReference>
<evidence type="ECO:0000313" key="3">
    <source>
        <dbReference type="Proteomes" id="UP000061546"/>
    </source>
</evidence>
<dbReference type="STRING" id="1074467.JP39_01165"/>
<sequence length="202" mass="22308">MAKKVVIFGANGFVGSEFAKAFIENGDSVTSVSRTGEPLGNDAWHKQVDWKIGNALSKGFWSENLKDADVVVDTIGEYKEQPNENLTFEKVNYQSALNIADAAEANKVPVFVYISAEDIPGANKRYIQTKRDAEDNLNKRSFRTVVIRPTTMVTSDDKVDASEKYHSITVDMVALVGIDAVENSKKNVTLGIEELDNDEVNE</sequence>
<dbReference type="KEGG" id="lhi:JP39_01165"/>
<dbReference type="SUPFAM" id="SSF51735">
    <property type="entry name" value="NAD(P)-binding Rossmann-fold domains"/>
    <property type="match status" value="1"/>
</dbReference>
<dbReference type="AlphaFoldDB" id="A0A0K2L9W7"/>
<dbReference type="Pfam" id="PF13460">
    <property type="entry name" value="NAD_binding_10"/>
    <property type="match status" value="1"/>
</dbReference>
<accession>A0A0K2L9W7</accession>
<reference evidence="2 3" key="1">
    <citation type="submission" date="2015-08" db="EMBL/GenBank/DDBJ databases">
        <title>Genomic sequence of Lactobacillus heilongjiangensis DSM 28069, isolated from Chinese traditional pickle.</title>
        <authorList>
            <person name="Jiang X."/>
            <person name="Zheng B."/>
            <person name="Cheng H."/>
        </authorList>
    </citation>
    <scope>NUCLEOTIDE SEQUENCE [LARGE SCALE GENOMIC DNA]</scope>
    <source>
        <strain evidence="2 3">DSM 28069</strain>
    </source>
</reference>
<dbReference type="InterPro" id="IPR036291">
    <property type="entry name" value="NAD(P)-bd_dom_sf"/>
</dbReference>
<feature type="domain" description="NAD(P)-binding" evidence="1">
    <location>
        <begin position="9"/>
        <end position="181"/>
    </location>
</feature>
<keyword evidence="3" id="KW-1185">Reference proteome</keyword>
<dbReference type="Proteomes" id="UP000061546">
    <property type="component" value="Chromosome"/>
</dbReference>
<dbReference type="PANTHER" id="PTHR12126">
    <property type="entry name" value="NADH-UBIQUINONE OXIDOREDUCTASE 39 KDA SUBUNIT-RELATED"/>
    <property type="match status" value="1"/>
</dbReference>